<sequence length="393" mass="44131">MNNIFGTGASKIFRDRSVLSSRYIPEELVGRDKEIKELAEVIRPVLHHGEPANAIISGNKGTGKTTVVRYVLKQLIENIEKDNLNVVPVFINCQKINTTSRIIQEILNKVSPETEVPKTGLSMGKYYRALWKALNETHYTIIVVFDEIELLKNHTILYDLSHAGENMSIEDDIFIGIIGIADDLTFHGQLEQSIVSALQQKNLVFRPYDSDQITQILEKRNTSAFAEGVLNSENIKLCVELAGEEGNASKAVTLLERAGNIADTLRSEEITEKHFRVANEEMGDSELISSMEKLPFHSKLVLLSIVKLTNELNDKVTTGQIEALYRKFCDETNMDPLGRTSVSRIVSEFDMEGVISAPVRSRGRYGKTRLVALKKNSQKIEAALHSDYRLKQL</sequence>
<feature type="binding site" evidence="5">
    <location>
        <begin position="62"/>
        <end position="66"/>
    </location>
    <ligand>
        <name>ATP</name>
        <dbReference type="ChEBI" id="CHEBI:30616"/>
    </ligand>
</feature>
<feature type="binding site" evidence="5">
    <location>
        <position position="208"/>
    </location>
    <ligand>
        <name>ATP</name>
        <dbReference type="ChEBI" id="CHEBI:30616"/>
    </ligand>
</feature>
<evidence type="ECO:0000313" key="7">
    <source>
        <dbReference type="EMBL" id="MCM1985803.1"/>
    </source>
</evidence>
<evidence type="ECO:0000313" key="8">
    <source>
        <dbReference type="Proteomes" id="UP001056766"/>
    </source>
</evidence>
<dbReference type="Pfam" id="PF09079">
    <property type="entry name" value="WHD_Cdc6"/>
    <property type="match status" value="1"/>
</dbReference>
<dbReference type="EMBL" id="JAGSOI010000005">
    <property type="protein sequence ID" value="MCM1985803.1"/>
    <property type="molecule type" value="Genomic_DNA"/>
</dbReference>
<dbReference type="CDD" id="cd08768">
    <property type="entry name" value="Cdc6_C"/>
    <property type="match status" value="1"/>
</dbReference>
<dbReference type="PANTHER" id="PTHR10763:SF26">
    <property type="entry name" value="CELL DIVISION CONTROL PROTEIN 6 HOMOLOG"/>
    <property type="match status" value="1"/>
</dbReference>
<keyword evidence="8" id="KW-1185">Reference proteome</keyword>
<dbReference type="InterPro" id="IPR036390">
    <property type="entry name" value="WH_DNA-bd_sf"/>
</dbReference>
<dbReference type="HAMAP" id="MF_01407">
    <property type="entry name" value="ORC1_type_DNA_replic_protein"/>
    <property type="match status" value="1"/>
</dbReference>
<dbReference type="Proteomes" id="UP001056766">
    <property type="component" value="Unassembled WGS sequence"/>
</dbReference>
<dbReference type="SUPFAM" id="SSF46785">
    <property type="entry name" value="Winged helix' DNA-binding domain"/>
    <property type="match status" value="1"/>
</dbReference>
<dbReference type="InterPro" id="IPR014277">
    <property type="entry name" value="Orc1/Cdc6_arc"/>
</dbReference>
<dbReference type="Gene3D" id="3.40.50.300">
    <property type="entry name" value="P-loop containing nucleotide triphosphate hydrolases"/>
    <property type="match status" value="1"/>
</dbReference>
<keyword evidence="2 5" id="KW-0235">DNA replication</keyword>
<dbReference type="RefSeq" id="WP_250867180.1">
    <property type="nucleotide sequence ID" value="NZ_JAGSOI010000005.1"/>
</dbReference>
<dbReference type="InterPro" id="IPR055237">
    <property type="entry name" value="Cdc6_lid"/>
</dbReference>
<evidence type="ECO:0000256" key="2">
    <source>
        <dbReference type="ARBA" id="ARBA00022705"/>
    </source>
</evidence>
<dbReference type="PANTHER" id="PTHR10763">
    <property type="entry name" value="CELL DIVISION CONTROL PROTEIN 6-RELATED"/>
    <property type="match status" value="1"/>
</dbReference>
<dbReference type="InterPro" id="IPR027417">
    <property type="entry name" value="P-loop_NTPase"/>
</dbReference>
<dbReference type="Pfam" id="PF22703">
    <property type="entry name" value="Cdc6_lid"/>
    <property type="match status" value="1"/>
</dbReference>
<dbReference type="Pfam" id="PF13191">
    <property type="entry name" value="AAA_16"/>
    <property type="match status" value="1"/>
</dbReference>
<dbReference type="GO" id="GO:0005524">
    <property type="term" value="F:ATP binding"/>
    <property type="evidence" value="ECO:0007669"/>
    <property type="project" value="UniProtKB-UniRule"/>
</dbReference>
<keyword evidence="4 5" id="KW-0067">ATP-binding</keyword>
<organism evidence="7 8">
    <name type="scientific">Methanococcoides seepicolus</name>
    <dbReference type="NCBI Taxonomy" id="2828780"/>
    <lineage>
        <taxon>Archaea</taxon>
        <taxon>Methanobacteriati</taxon>
        <taxon>Methanobacteriota</taxon>
        <taxon>Stenosarchaea group</taxon>
        <taxon>Methanomicrobia</taxon>
        <taxon>Methanosarcinales</taxon>
        <taxon>Methanosarcinaceae</taxon>
        <taxon>Methanococcoides</taxon>
    </lineage>
</organism>
<reference evidence="7" key="2">
    <citation type="submission" date="2021-04" db="EMBL/GenBank/DDBJ databases">
        <authorList>
            <person name="Dong X."/>
        </authorList>
    </citation>
    <scope>NUCLEOTIDE SEQUENCE</scope>
    <source>
        <strain evidence="7">LLY</strain>
    </source>
</reference>
<feature type="binding site" evidence="5">
    <location>
        <position position="220"/>
    </location>
    <ligand>
        <name>ATP</name>
        <dbReference type="ChEBI" id="CHEBI:30616"/>
    </ligand>
</feature>
<dbReference type="Gene3D" id="1.10.8.60">
    <property type="match status" value="1"/>
</dbReference>
<evidence type="ECO:0000256" key="5">
    <source>
        <dbReference type="HAMAP-Rule" id="MF_01407"/>
    </source>
</evidence>
<accession>A0A9E4ZCP5</accession>
<dbReference type="NCBIfam" id="TIGR02928">
    <property type="entry name" value="orc1/cdc6 family replication initiation protein"/>
    <property type="match status" value="1"/>
</dbReference>
<comment type="function">
    <text evidence="5">Involved in regulation of DNA replication.</text>
</comment>
<dbReference type="InterPro" id="IPR015163">
    <property type="entry name" value="Cdc6_C"/>
</dbReference>
<dbReference type="InterPro" id="IPR041664">
    <property type="entry name" value="AAA_16"/>
</dbReference>
<dbReference type="SMART" id="SM01074">
    <property type="entry name" value="Cdc6_C"/>
    <property type="match status" value="1"/>
</dbReference>
<dbReference type="InterPro" id="IPR036388">
    <property type="entry name" value="WH-like_DNA-bd_sf"/>
</dbReference>
<protein>
    <recommendedName>
        <fullName evidence="5">ORC1-type DNA replication protein</fullName>
    </recommendedName>
</protein>
<comment type="caution">
    <text evidence="7">The sequence shown here is derived from an EMBL/GenBank/DDBJ whole genome shotgun (WGS) entry which is preliminary data.</text>
</comment>
<name>A0A9E4ZCP5_9EURY</name>
<dbReference type="SUPFAM" id="SSF52540">
    <property type="entry name" value="P-loop containing nucleoside triphosphate hydrolases"/>
    <property type="match status" value="1"/>
</dbReference>
<evidence type="ECO:0000256" key="3">
    <source>
        <dbReference type="ARBA" id="ARBA00022741"/>
    </source>
</evidence>
<evidence type="ECO:0000259" key="6">
    <source>
        <dbReference type="SMART" id="SM01074"/>
    </source>
</evidence>
<dbReference type="AlphaFoldDB" id="A0A9E4ZCP5"/>
<gene>
    <name evidence="7" type="ORF">KDK67_02035</name>
</gene>
<dbReference type="GO" id="GO:0006260">
    <property type="term" value="P:DNA replication"/>
    <property type="evidence" value="ECO:0007669"/>
    <property type="project" value="UniProtKB-UniRule"/>
</dbReference>
<proteinExistence type="inferred from homology"/>
<feature type="domain" description="Cdc6 C-terminal" evidence="6">
    <location>
        <begin position="302"/>
        <end position="384"/>
    </location>
</feature>
<reference evidence="7" key="1">
    <citation type="journal article" date="2021" name="mSystems">
        <title>Bacteria and Archaea Synergistically Convert Glycine Betaine to Biogenic Methane in the Formosa Cold Seep of the South China Sea.</title>
        <authorList>
            <person name="Li L."/>
            <person name="Zhang W."/>
            <person name="Zhang S."/>
            <person name="Song L."/>
            <person name="Sun Q."/>
            <person name="Zhang H."/>
            <person name="Xiang H."/>
            <person name="Dong X."/>
        </authorList>
    </citation>
    <scope>NUCLEOTIDE SEQUENCE</scope>
    <source>
        <strain evidence="7">LLY</strain>
    </source>
</reference>
<keyword evidence="3 5" id="KW-0547">Nucleotide-binding</keyword>
<dbReference type="InterPro" id="IPR050311">
    <property type="entry name" value="ORC1/CDC6"/>
</dbReference>
<evidence type="ECO:0000256" key="4">
    <source>
        <dbReference type="ARBA" id="ARBA00022840"/>
    </source>
</evidence>
<comment type="similarity">
    <text evidence="1 5">Belongs to the CDC6/cdc18 family.</text>
</comment>
<dbReference type="Gene3D" id="1.10.10.10">
    <property type="entry name" value="Winged helix-like DNA-binding domain superfamily/Winged helix DNA-binding domain"/>
    <property type="match status" value="1"/>
</dbReference>
<evidence type="ECO:0000256" key="1">
    <source>
        <dbReference type="ARBA" id="ARBA00006184"/>
    </source>
</evidence>